<sequence>MNKNKNAIFCGNFEIKEPKPDYKVSIEHPENPIEYPNNLTAAQYHELYVGSVIHPALIKRNFFHIEGESIYDYLFISNKIPRKNAGRVTDAYIRQYQHLLLGGTWIQSLDPFNNWQAMEWGRIKPNFPRFDWETGKPVKYESPPKTANRVTYFDVPNCILSLIARRYSVSDIQRVLFAKRGQKLHVKSRKNAAFGNGTLLPSLLQLGQYQGMLTQIVRLSYLVALCRKGILNPLIFWSGIGQQKELNIDRIGENVDCRLQIGILPNRGECRLQIADWNITRATSFQAGVNLQSTIRSSTRYRCAIGNLQSVDSQQEDLQITFWEWVKQHPEIPIILCEGEKKAACLLSLGFVAIALPGIWNGRVGKQDFDERLHPDLVPMAQAGRKFIILFDYETSSKSRWSVYQATVRTAKAIESAGCFCEVALLPGPEKGVDDFVVARGEDANALLTAIIDDAKSLADYQRSYRAKKWGLSKYKPDVTINIKYLSEALCIPELEEKCNLPEQNDLKKEQLFTPSIKGHQRNKESTDSGGVERDKSKKSPTFNFPKSGLVVLWSDMGTGKTELMRWWRDQNPNARFLNNGHRVNLLKNLAQRLRTAMYSDLGYTGLAQAQALSITIDSLHKLNTQSLTYGCIFIDEACQYLTHLLHSNTCKQHRAAILEVLEYIVYNAPLVVIADAHMDDLTVDFFLAMRPKGEVPYIIKNEWRNGERTIYWYEGDNESALVAQISAALMLGEKVMVASDSKRFIKKLDKSFTIKCSESNSEKSQTHQKWRIWSVHSDNSGSDENVAFIKDITNAVKNFDALFTSPSLGTGVDISEYHFDLVFGVFHGVSQTATECAQQLYRYRPKVPFHIWVAPRPPFGYKDTNASKIKERLLQTNEMTAFLLRIDRQTGKRGAEKDWALSAYCQIMANRHYSLNNLRDDLRSLLTEMGNTFIYVGSDNDTQSLESLKAAAQAMDSAHNSAVAKANNITLSEYRARQSKDYLDPNEIFECEKFRISDSYGIEVTESLVEMDKGGRLIRALAGLEAILAPPEESFTDPKTGRSYPTPPKIVTQKDRTERDNLPLCIDWGNYSARWLARFNLGLHQILTSLVAGEEFTASDATLLKMTEIAIHCAAHVKAILGFTVPSDCKPIWLLGTLVEQLGLKLTFRKQGKRGQQVKLFSLSKEELEFAQEVIAHRVEKRNQKENRTYYAAQTPAAYNVNPNQQPVFTPPLDAIGNSHCQGEDTTEFESPPTDRITLLHCVEILRSGISRGVDAIKGILKRWQSDLRWETVLELEAIAANELRLVEDQVPEFYALLNEDVLPLEG</sequence>
<organism evidence="3 4">
    <name type="scientific">Nostoc flagelliforme CCNUN1</name>
    <dbReference type="NCBI Taxonomy" id="2038116"/>
    <lineage>
        <taxon>Bacteria</taxon>
        <taxon>Bacillati</taxon>
        <taxon>Cyanobacteriota</taxon>
        <taxon>Cyanophyceae</taxon>
        <taxon>Nostocales</taxon>
        <taxon>Nostocaceae</taxon>
        <taxon>Nostoc</taxon>
    </lineage>
</organism>
<dbReference type="SUPFAM" id="SSF52540">
    <property type="entry name" value="P-loop containing nucleoside triphosphate hydrolases"/>
    <property type="match status" value="1"/>
</dbReference>
<dbReference type="Pfam" id="PF12965">
    <property type="entry name" value="DUF3854"/>
    <property type="match status" value="1"/>
</dbReference>
<dbReference type="CDD" id="cd01029">
    <property type="entry name" value="TOPRIM_primases"/>
    <property type="match status" value="1"/>
</dbReference>
<dbReference type="RefSeq" id="WP_404824274.1">
    <property type="nucleotide sequence ID" value="NZ_CAWNNC010000009.1"/>
</dbReference>
<dbReference type="Proteomes" id="UP000232003">
    <property type="component" value="Plasmid pNFSY08"/>
</dbReference>
<feature type="region of interest" description="Disordered" evidence="1">
    <location>
        <begin position="512"/>
        <end position="543"/>
    </location>
</feature>
<name>A0A2K8TA69_9NOSO</name>
<dbReference type="InterPro" id="IPR024385">
    <property type="entry name" value="DUF3854"/>
</dbReference>
<protein>
    <submittedName>
        <fullName evidence="3">DNA primase</fullName>
    </submittedName>
</protein>
<dbReference type="PANTHER" id="PTHR34985:SF1">
    <property type="entry name" value="SLR0554 PROTEIN"/>
    <property type="match status" value="1"/>
</dbReference>
<geneLocation type="plasmid" evidence="4">
    <name>pnfsy08</name>
</geneLocation>
<dbReference type="NCBIfam" id="NF042913">
    <property type="entry name" value="CyRepA1"/>
    <property type="match status" value="1"/>
</dbReference>
<proteinExistence type="predicted"/>
<feature type="domain" description="DUF3854" evidence="2">
    <location>
        <begin position="322"/>
        <end position="444"/>
    </location>
</feature>
<evidence type="ECO:0000259" key="2">
    <source>
        <dbReference type="Pfam" id="PF12965"/>
    </source>
</evidence>
<reference evidence="3 4" key="1">
    <citation type="submission" date="2017-11" db="EMBL/GenBank/DDBJ databases">
        <title>Complete genome of a free-living desiccation-tolerant cyanobacterium and its photosynthetic adaptation to extreme terrestrial habitat.</title>
        <authorList>
            <person name="Shang J."/>
        </authorList>
    </citation>
    <scope>NUCLEOTIDE SEQUENCE [LARGE SCALE GENOMIC DNA]</scope>
    <source>
        <strain evidence="3 4">CCNUN1</strain>
        <plasmid evidence="4">pnfsy08</plasmid>
    </source>
</reference>
<dbReference type="EMBL" id="CP024793">
    <property type="protein sequence ID" value="AUB44597.1"/>
    <property type="molecule type" value="Genomic_DNA"/>
</dbReference>
<accession>A0A2K8TA69</accession>
<dbReference type="PANTHER" id="PTHR34985">
    <property type="entry name" value="SLR0554 PROTEIN"/>
    <property type="match status" value="1"/>
</dbReference>
<evidence type="ECO:0000313" key="3">
    <source>
        <dbReference type="EMBL" id="AUB44597.1"/>
    </source>
</evidence>
<evidence type="ECO:0000256" key="1">
    <source>
        <dbReference type="SAM" id="MobiDB-lite"/>
    </source>
</evidence>
<keyword evidence="3" id="KW-0614">Plasmid</keyword>
<feature type="compositionally biased region" description="Basic and acidic residues" evidence="1">
    <location>
        <begin position="522"/>
        <end position="538"/>
    </location>
</feature>
<dbReference type="InterPro" id="IPR034154">
    <property type="entry name" value="TOPRIM_DnaG/twinkle"/>
</dbReference>
<dbReference type="InterPro" id="IPR027417">
    <property type="entry name" value="P-loop_NTPase"/>
</dbReference>
<evidence type="ECO:0000313" key="4">
    <source>
        <dbReference type="Proteomes" id="UP000232003"/>
    </source>
</evidence>
<dbReference type="InterPro" id="IPR049996">
    <property type="entry name" value="Slr7037-like"/>
</dbReference>
<gene>
    <name evidence="3" type="ORF">COO91_10835</name>
</gene>
<keyword evidence="4" id="KW-1185">Reference proteome</keyword>
<dbReference type="KEGG" id="nfl:COO91_10835"/>